<feature type="region of interest" description="Disordered" evidence="1">
    <location>
        <begin position="1"/>
        <end position="22"/>
    </location>
</feature>
<protein>
    <submittedName>
        <fullName evidence="2">Uncharacterized protein</fullName>
    </submittedName>
</protein>
<reference evidence="2" key="1">
    <citation type="submission" date="2016-10" db="EMBL/GenBank/DDBJ databases">
        <title>Sequence of Gallionella enrichment culture.</title>
        <authorList>
            <person name="Poehlein A."/>
            <person name="Muehling M."/>
            <person name="Daniel R."/>
        </authorList>
    </citation>
    <scope>NUCLEOTIDE SEQUENCE</scope>
</reference>
<dbReference type="EMBL" id="MLJW01001658">
    <property type="protein sequence ID" value="OIQ77261.1"/>
    <property type="molecule type" value="Genomic_DNA"/>
</dbReference>
<proteinExistence type="predicted"/>
<feature type="compositionally biased region" description="Polar residues" evidence="1">
    <location>
        <begin position="1"/>
        <end position="13"/>
    </location>
</feature>
<evidence type="ECO:0000256" key="1">
    <source>
        <dbReference type="SAM" id="MobiDB-lite"/>
    </source>
</evidence>
<dbReference type="AlphaFoldDB" id="A0A1J5QML8"/>
<organism evidence="2">
    <name type="scientific">mine drainage metagenome</name>
    <dbReference type="NCBI Taxonomy" id="410659"/>
    <lineage>
        <taxon>unclassified sequences</taxon>
        <taxon>metagenomes</taxon>
        <taxon>ecological metagenomes</taxon>
    </lineage>
</organism>
<evidence type="ECO:0000313" key="2">
    <source>
        <dbReference type="EMBL" id="OIQ77261.1"/>
    </source>
</evidence>
<sequence length="228" mass="24816">MTWSIGVSTSMNSRLKKDSRSERMTVGRMRAFSRACGRMIRSTYRIRTRVSSDNGLCSTGSGRSAFAVICQAFASTESSPRLDVMTSPVTLTKSPISTTLFQLSSSSWPTLSRESMIWSSAPAPSRIVAKASLPVSRLKITRPTTLSTSPVATSIARSPNFERNCASEVVLGTATGYGWAPSSSNLVRFSRRIRNCSGRSSSTGVPTSLLIVEEITVRCSWRRPSEVQ</sequence>
<accession>A0A1J5QML8</accession>
<gene>
    <name evidence="2" type="ORF">GALL_410500</name>
</gene>
<name>A0A1J5QML8_9ZZZZ</name>
<comment type="caution">
    <text evidence="2">The sequence shown here is derived from an EMBL/GenBank/DDBJ whole genome shotgun (WGS) entry which is preliminary data.</text>
</comment>